<protein>
    <submittedName>
        <fullName evidence="2">Uncharacterized protein</fullName>
    </submittedName>
</protein>
<feature type="transmembrane region" description="Helical" evidence="1">
    <location>
        <begin position="12"/>
        <end position="35"/>
    </location>
</feature>
<keyword evidence="1" id="KW-0812">Transmembrane</keyword>
<evidence type="ECO:0000313" key="2">
    <source>
        <dbReference type="EMBL" id="PZO88414.1"/>
    </source>
</evidence>
<keyword evidence="1" id="KW-0472">Membrane</keyword>
<keyword evidence="1" id="KW-1133">Transmembrane helix</keyword>
<dbReference type="Proteomes" id="UP000249557">
    <property type="component" value="Unassembled WGS sequence"/>
</dbReference>
<proteinExistence type="predicted"/>
<dbReference type="AlphaFoldDB" id="A0A2W5A1E6"/>
<sequence>MMQGQKIQKDRIKTIGGIALLVCALLAIAAAFFLINLEERKRVQPPEFLTFTGLPESTKIEAVLTTRSGTVSLPVENGIAVLSEEQRNNFYLPFKLDVHLQDKDGKYHDLTITMDSAGVHYNVLFDGFRPQDRIYITMNGAESSADYYTDWSGRYLAELVFNIGDQANACLRVETKTPFGFCQSFPARKEIL</sequence>
<reference evidence="2 3" key="1">
    <citation type="submission" date="2017-08" db="EMBL/GenBank/DDBJ databases">
        <title>Infants hospitalized years apart are colonized by the same room-sourced microbial strains.</title>
        <authorList>
            <person name="Brooks B."/>
            <person name="Olm M.R."/>
            <person name="Firek B.A."/>
            <person name="Baker R."/>
            <person name="Thomas B.C."/>
            <person name="Morowitz M.J."/>
            <person name="Banfield J.F."/>
        </authorList>
    </citation>
    <scope>NUCLEOTIDE SEQUENCE [LARGE SCALE GENOMIC DNA]</scope>
    <source>
        <strain evidence="2">S2_018_000_R2_104</strain>
    </source>
</reference>
<name>A0A2W5A1E6_9BACT</name>
<comment type="caution">
    <text evidence="2">The sequence shown here is derived from an EMBL/GenBank/DDBJ whole genome shotgun (WGS) entry which is preliminary data.</text>
</comment>
<accession>A0A2W5A1E6</accession>
<dbReference type="EMBL" id="QFNK01000018">
    <property type="protein sequence ID" value="PZO88414.1"/>
    <property type="molecule type" value="Genomic_DNA"/>
</dbReference>
<gene>
    <name evidence="2" type="ORF">DI626_01815</name>
</gene>
<organism evidence="2 3">
    <name type="scientific">Micavibrio aeruginosavorus</name>
    <dbReference type="NCBI Taxonomy" id="349221"/>
    <lineage>
        <taxon>Bacteria</taxon>
        <taxon>Pseudomonadati</taxon>
        <taxon>Bdellovibrionota</taxon>
        <taxon>Bdellovibrionia</taxon>
        <taxon>Bdellovibrionales</taxon>
        <taxon>Pseudobdellovibrionaceae</taxon>
        <taxon>Micavibrio</taxon>
    </lineage>
</organism>
<evidence type="ECO:0000256" key="1">
    <source>
        <dbReference type="SAM" id="Phobius"/>
    </source>
</evidence>
<evidence type="ECO:0000313" key="3">
    <source>
        <dbReference type="Proteomes" id="UP000249557"/>
    </source>
</evidence>